<dbReference type="EMBL" id="AHMU02000071">
    <property type="protein sequence ID" value="EMN20116.1"/>
    <property type="molecule type" value="Genomic_DNA"/>
</dbReference>
<evidence type="ECO:0000259" key="2">
    <source>
        <dbReference type="Pfam" id="PF06381"/>
    </source>
</evidence>
<feature type="region of interest" description="Disordered" evidence="1">
    <location>
        <begin position="452"/>
        <end position="478"/>
    </location>
</feature>
<reference evidence="3 4" key="1">
    <citation type="submission" date="2013-01" db="EMBL/GenBank/DDBJ databases">
        <authorList>
            <person name="Harkins D.M."/>
            <person name="Durkin A.S."/>
            <person name="Brinkac L.M."/>
            <person name="Haft D.H."/>
            <person name="Selengut J.D."/>
            <person name="Sanka R."/>
            <person name="DePew J."/>
            <person name="Purushe J."/>
            <person name="Hartskeerl R.A."/>
            <person name="Ahmed A."/>
            <person name="van der Linden H."/>
            <person name="Goris M.G.A."/>
            <person name="Vinetz J.M."/>
            <person name="Sutton G.G."/>
            <person name="Nierman W.C."/>
            <person name="Fouts D.E."/>
        </authorList>
    </citation>
    <scope>NUCLEOTIDE SEQUENCE [LARGE SCALE GENOMIC DNA]</scope>
    <source>
        <strain evidence="3 4">MAVJ 401</strain>
    </source>
</reference>
<sequence length="478" mass="53849">MARKRRSYYKNLGIDTSVHVAKLDASEAEVRLDTLMHIASGKGIVGRDKLRGISANPIRIMPGNSRALYESNGFMANIVDSVAEDATREWIEIETNRDVDNPDTGEKGLNISRILLNEMEEFDLRGKIEEHIRNSRMDHGGSILFWGIKSDIPQTDSVLSQPLPETIRNLDFINVIDAGRFSIRRKSSDPLSRYYNQPIVSVGGSTLDSSRVHWLVNSWNWDSQRGISVIEKVYEGVIAIDTALWSTTCLIFEMAVKVLSTEKLDSTSPEKTMEFLRLLRHTLSTQSTAILGKDETLTRLGNSGISDSQLETLFSFIFKILSGLSKIPTSRILGQTQSVINIGGGGDSSDVISYHEDVARFQELKVRSIIEQFIKLRIRSTEGEIYRLLNGDYESLDWKIKFRSLFKSTPASEADTNLKNAQSDQIYVTLGVLNPNEIKQMRFQGMQNFDYSEDDNDTLDFTEPEIPKSEESNSLPSK</sequence>
<dbReference type="Proteomes" id="UP000012106">
    <property type="component" value="Unassembled WGS sequence"/>
</dbReference>
<dbReference type="InterPro" id="IPR024459">
    <property type="entry name" value="Acb1-like_N"/>
</dbReference>
<evidence type="ECO:0000313" key="3">
    <source>
        <dbReference type="EMBL" id="EMN20116.1"/>
    </source>
</evidence>
<dbReference type="AlphaFoldDB" id="M6JES5"/>
<evidence type="ECO:0000313" key="4">
    <source>
        <dbReference type="Proteomes" id="UP000012106"/>
    </source>
</evidence>
<proteinExistence type="predicted"/>
<feature type="compositionally biased region" description="Acidic residues" evidence="1">
    <location>
        <begin position="452"/>
        <end position="463"/>
    </location>
</feature>
<feature type="domain" description="Anti-CBASS protein Acb1-like N-terminal" evidence="2">
    <location>
        <begin position="66"/>
        <end position="425"/>
    </location>
</feature>
<dbReference type="RefSeq" id="WP_004472591.1">
    <property type="nucleotide sequence ID" value="NZ_AHMU02000071.1"/>
</dbReference>
<dbReference type="Pfam" id="PF06381">
    <property type="entry name" value="Phage_portal_3"/>
    <property type="match status" value="1"/>
</dbReference>
<name>M6JES5_9LEPT</name>
<comment type="caution">
    <text evidence="3">The sequence shown here is derived from an EMBL/GenBank/DDBJ whole genome shotgun (WGS) entry which is preliminary data.</text>
</comment>
<evidence type="ECO:0000256" key="1">
    <source>
        <dbReference type="SAM" id="MobiDB-lite"/>
    </source>
</evidence>
<gene>
    <name evidence="3" type="ORF">LEP1GSC063_2689</name>
</gene>
<accession>M6JES5</accession>
<protein>
    <submittedName>
        <fullName evidence="3">TIGR01555 family protein</fullName>
    </submittedName>
</protein>
<organism evidence="3 4">
    <name type="scientific">Leptospira santarosai serovar Arenal str. MAVJ 401</name>
    <dbReference type="NCBI Taxonomy" id="1049976"/>
    <lineage>
        <taxon>Bacteria</taxon>
        <taxon>Pseudomonadati</taxon>
        <taxon>Spirochaetota</taxon>
        <taxon>Spirochaetia</taxon>
        <taxon>Leptospirales</taxon>
        <taxon>Leptospiraceae</taxon>
        <taxon>Leptospira</taxon>
    </lineage>
</organism>